<dbReference type="SUPFAM" id="SSF47473">
    <property type="entry name" value="EF-hand"/>
    <property type="match status" value="1"/>
</dbReference>
<protein>
    <recommendedName>
        <fullName evidence="15">Calmodulin</fullName>
    </recommendedName>
</protein>
<feature type="region of interest" description="Disordered" evidence="9">
    <location>
        <begin position="448"/>
        <end position="486"/>
    </location>
</feature>
<feature type="compositionally biased region" description="Polar residues" evidence="9">
    <location>
        <begin position="506"/>
        <end position="523"/>
    </location>
</feature>
<keyword evidence="7 10" id="KW-1133">Transmembrane helix</keyword>
<dbReference type="InterPro" id="IPR027417">
    <property type="entry name" value="P-loop_NTPase"/>
</dbReference>
<dbReference type="Gene3D" id="1.10.238.10">
    <property type="entry name" value="EF-hand"/>
    <property type="match status" value="1"/>
</dbReference>
<feature type="transmembrane region" description="Helical" evidence="10">
    <location>
        <begin position="1279"/>
        <end position="1301"/>
    </location>
</feature>
<dbReference type="GO" id="GO:0016887">
    <property type="term" value="F:ATP hydrolysis activity"/>
    <property type="evidence" value="ECO:0007669"/>
    <property type="project" value="InterPro"/>
</dbReference>
<dbReference type="CDD" id="cd03213">
    <property type="entry name" value="ABCG_EPDR"/>
    <property type="match status" value="1"/>
</dbReference>
<organism evidence="13 14">
    <name type="scientific">Triparma strigata</name>
    <dbReference type="NCBI Taxonomy" id="1606541"/>
    <lineage>
        <taxon>Eukaryota</taxon>
        <taxon>Sar</taxon>
        <taxon>Stramenopiles</taxon>
        <taxon>Ochrophyta</taxon>
        <taxon>Bolidophyceae</taxon>
        <taxon>Parmales</taxon>
        <taxon>Triparmaceae</taxon>
        <taxon>Triparma</taxon>
    </lineage>
</organism>
<dbReference type="GO" id="GO:0005524">
    <property type="term" value="F:ATP binding"/>
    <property type="evidence" value="ECO:0007669"/>
    <property type="project" value="UniProtKB-KW"/>
</dbReference>
<dbReference type="PANTHER" id="PTHR48041">
    <property type="entry name" value="ABC TRANSPORTER G FAMILY MEMBER 28"/>
    <property type="match status" value="1"/>
</dbReference>
<keyword evidence="2" id="KW-0813">Transport</keyword>
<evidence type="ECO:0000256" key="4">
    <source>
        <dbReference type="ARBA" id="ARBA00022741"/>
    </source>
</evidence>
<feature type="transmembrane region" description="Helical" evidence="10">
    <location>
        <begin position="1372"/>
        <end position="1394"/>
    </location>
</feature>
<dbReference type="GO" id="GO:0016020">
    <property type="term" value="C:membrane"/>
    <property type="evidence" value="ECO:0007669"/>
    <property type="project" value="UniProtKB-SubCell"/>
</dbReference>
<keyword evidence="5" id="KW-0106">Calcium</keyword>
<evidence type="ECO:0000256" key="3">
    <source>
        <dbReference type="ARBA" id="ARBA00022692"/>
    </source>
</evidence>
<evidence type="ECO:0000259" key="12">
    <source>
        <dbReference type="PROSITE" id="PS50893"/>
    </source>
</evidence>
<dbReference type="InterPro" id="IPR043926">
    <property type="entry name" value="ABCG_dom"/>
</dbReference>
<evidence type="ECO:0000256" key="9">
    <source>
        <dbReference type="SAM" id="MobiDB-lite"/>
    </source>
</evidence>
<evidence type="ECO:0000256" key="5">
    <source>
        <dbReference type="ARBA" id="ARBA00022837"/>
    </source>
</evidence>
<evidence type="ECO:0000256" key="8">
    <source>
        <dbReference type="ARBA" id="ARBA00023136"/>
    </source>
</evidence>
<keyword evidence="14" id="KW-1185">Reference proteome</keyword>
<keyword evidence="6" id="KW-0067">ATP-binding</keyword>
<evidence type="ECO:0000313" key="14">
    <source>
        <dbReference type="Proteomes" id="UP001165085"/>
    </source>
</evidence>
<dbReference type="InterPro" id="IPR018247">
    <property type="entry name" value="EF_Hand_1_Ca_BS"/>
</dbReference>
<keyword evidence="4" id="KW-0547">Nucleotide-binding</keyword>
<dbReference type="FunFam" id="3.40.50.300:FF:000367">
    <property type="entry name" value="ABC transporter G family member 24"/>
    <property type="match status" value="1"/>
</dbReference>
<comment type="subcellular location">
    <subcellularLocation>
        <location evidence="1">Membrane</location>
        <topology evidence="1">Multi-pass membrane protein</topology>
    </subcellularLocation>
</comment>
<dbReference type="InterPro" id="IPR011992">
    <property type="entry name" value="EF-hand-dom_pair"/>
</dbReference>
<dbReference type="GO" id="GO:0005509">
    <property type="term" value="F:calcium ion binding"/>
    <property type="evidence" value="ECO:0007669"/>
    <property type="project" value="InterPro"/>
</dbReference>
<feature type="transmembrane region" description="Helical" evidence="10">
    <location>
        <begin position="338"/>
        <end position="361"/>
    </location>
</feature>
<feature type="transmembrane region" description="Helical" evidence="10">
    <location>
        <begin position="1415"/>
        <end position="1441"/>
    </location>
</feature>
<feature type="region of interest" description="Disordered" evidence="9">
    <location>
        <begin position="637"/>
        <end position="694"/>
    </location>
</feature>
<name>A0A9W7F022_9STRA</name>
<feature type="transmembrane region" description="Helical" evidence="10">
    <location>
        <begin position="1176"/>
        <end position="1196"/>
    </location>
</feature>
<comment type="caution">
    <text evidence="13">The sequence shown here is derived from an EMBL/GenBank/DDBJ whole genome shotgun (WGS) entry which is preliminary data.</text>
</comment>
<reference evidence="14" key="1">
    <citation type="journal article" date="2023" name="Commun. Biol.">
        <title>Genome analysis of Parmales, the sister group of diatoms, reveals the evolutionary specialization of diatoms from phago-mixotrophs to photoautotrophs.</title>
        <authorList>
            <person name="Ban H."/>
            <person name="Sato S."/>
            <person name="Yoshikawa S."/>
            <person name="Yamada K."/>
            <person name="Nakamura Y."/>
            <person name="Ichinomiya M."/>
            <person name="Sato N."/>
            <person name="Blanc-Mathieu R."/>
            <person name="Endo H."/>
            <person name="Kuwata A."/>
            <person name="Ogata H."/>
        </authorList>
    </citation>
    <scope>NUCLEOTIDE SEQUENCE [LARGE SCALE GENOMIC DNA]</scope>
    <source>
        <strain evidence="14">NIES 3701</strain>
    </source>
</reference>
<evidence type="ECO:0000256" key="1">
    <source>
        <dbReference type="ARBA" id="ARBA00004141"/>
    </source>
</evidence>
<dbReference type="PROSITE" id="PS50222">
    <property type="entry name" value="EF_HAND_2"/>
    <property type="match status" value="1"/>
</dbReference>
<feature type="region of interest" description="Disordered" evidence="9">
    <location>
        <begin position="498"/>
        <end position="538"/>
    </location>
</feature>
<evidence type="ECO:0008006" key="15">
    <source>
        <dbReference type="Google" id="ProtNLM"/>
    </source>
</evidence>
<dbReference type="Pfam" id="PF19055">
    <property type="entry name" value="ABC2_membrane_7"/>
    <property type="match status" value="2"/>
</dbReference>
<evidence type="ECO:0000256" key="10">
    <source>
        <dbReference type="SAM" id="Phobius"/>
    </source>
</evidence>
<feature type="compositionally biased region" description="Basic and acidic residues" evidence="9">
    <location>
        <begin position="641"/>
        <end position="667"/>
    </location>
</feature>
<dbReference type="Gene3D" id="3.40.50.300">
    <property type="entry name" value="P-loop containing nucleotide triphosphate hydrolases"/>
    <property type="match status" value="1"/>
</dbReference>
<dbReference type="InterPro" id="IPR050352">
    <property type="entry name" value="ABCG_transporters"/>
</dbReference>
<dbReference type="GO" id="GO:0140359">
    <property type="term" value="F:ABC-type transporter activity"/>
    <property type="evidence" value="ECO:0007669"/>
    <property type="project" value="InterPro"/>
</dbReference>
<evidence type="ECO:0000259" key="11">
    <source>
        <dbReference type="PROSITE" id="PS50222"/>
    </source>
</evidence>
<dbReference type="PANTHER" id="PTHR48041:SF91">
    <property type="entry name" value="ABC TRANSPORTER G FAMILY MEMBER 28"/>
    <property type="match status" value="1"/>
</dbReference>
<evidence type="ECO:0000256" key="7">
    <source>
        <dbReference type="ARBA" id="ARBA00022989"/>
    </source>
</evidence>
<gene>
    <name evidence="13" type="ORF">TrST_g10780</name>
</gene>
<dbReference type="Proteomes" id="UP001165085">
    <property type="component" value="Unassembled WGS sequence"/>
</dbReference>
<feature type="domain" description="ABC transporter" evidence="12">
    <location>
        <begin position="756"/>
        <end position="1001"/>
    </location>
</feature>
<dbReference type="SMART" id="SM00382">
    <property type="entry name" value="AAA"/>
    <property type="match status" value="1"/>
</dbReference>
<feature type="domain" description="EF-hand" evidence="11">
    <location>
        <begin position="539"/>
        <end position="574"/>
    </location>
</feature>
<evidence type="ECO:0000313" key="13">
    <source>
        <dbReference type="EMBL" id="GMH98103.1"/>
    </source>
</evidence>
<feature type="compositionally biased region" description="Basic and acidic residues" evidence="9">
    <location>
        <begin position="450"/>
        <end position="471"/>
    </location>
</feature>
<accession>A0A9W7F022</accession>
<dbReference type="InterPro" id="IPR017871">
    <property type="entry name" value="ABC_transporter-like_CS"/>
</dbReference>
<dbReference type="InterPro" id="IPR003439">
    <property type="entry name" value="ABC_transporter-like_ATP-bd"/>
</dbReference>
<evidence type="ECO:0000256" key="2">
    <source>
        <dbReference type="ARBA" id="ARBA00022448"/>
    </source>
</evidence>
<feature type="transmembrane region" description="Helical" evidence="10">
    <location>
        <begin position="1249"/>
        <end position="1270"/>
    </location>
</feature>
<dbReference type="CDD" id="cd00051">
    <property type="entry name" value="EFh"/>
    <property type="match status" value="1"/>
</dbReference>
<dbReference type="SUPFAM" id="SSF52540">
    <property type="entry name" value="P-loop containing nucleoside triphosphate hydrolases"/>
    <property type="match status" value="1"/>
</dbReference>
<proteinExistence type="predicted"/>
<dbReference type="InterPro" id="IPR002048">
    <property type="entry name" value="EF_hand_dom"/>
</dbReference>
<keyword evidence="8 10" id="KW-0472">Membrane</keyword>
<keyword evidence="3 10" id="KW-0812">Transmembrane</keyword>
<dbReference type="InterPro" id="IPR003593">
    <property type="entry name" value="AAA+_ATPase"/>
</dbReference>
<evidence type="ECO:0000256" key="6">
    <source>
        <dbReference type="ARBA" id="ARBA00022840"/>
    </source>
</evidence>
<dbReference type="PROSITE" id="PS00018">
    <property type="entry name" value="EF_HAND_1"/>
    <property type="match status" value="1"/>
</dbReference>
<dbReference type="Pfam" id="PF00005">
    <property type="entry name" value="ABC_tran"/>
    <property type="match status" value="1"/>
</dbReference>
<dbReference type="EMBL" id="BRXY01000508">
    <property type="protein sequence ID" value="GMH98103.1"/>
    <property type="molecule type" value="Genomic_DNA"/>
</dbReference>
<dbReference type="PROSITE" id="PS50893">
    <property type="entry name" value="ABC_TRANSPORTER_2"/>
    <property type="match status" value="1"/>
</dbReference>
<dbReference type="PROSITE" id="PS00211">
    <property type="entry name" value="ABC_TRANSPORTER_1"/>
    <property type="match status" value="1"/>
</dbReference>
<feature type="transmembrane region" description="Helical" evidence="10">
    <location>
        <begin position="1108"/>
        <end position="1126"/>
    </location>
</feature>
<dbReference type="OrthoDB" id="194417at2759"/>
<sequence length="1446" mass="158544">MPTLSECKLLGAYDIGSTTSSCCTRINTLAGQLIASTLPTSAYGASVPQCENDETQCYDATVYALQQSEDSFGQENMVSPFVGACADLMSGEAFPPQLDCDASADDSNSTNSSIYLEPTCTPCSRLNGFYMSENGFVNISDYLGIERVHDPSQACAAGYQCVSKDPFDAIPASESEIFSKAGGCCQKCLNGQTCPPMTVGGSGYYFDNLCPDGHRCDEGEWPTECVPGEICSKGIVLNCTEVASSARRPTWQNTNATNDNGDNNTDAVSGMFDGAYCDGGASLGWCPGGFYCPEPDHMIECPVGYFCPPKSRTFQFKCADTKCGPGAIYDHPQTKFQVMTAIVLAILTCIVLLSIWLNTILNKEYERMRFEARRIESAQQDFLMEELMELRRANELEAEDPSKGKILEKAATMATSRMARATANPSKTNRFSNMVNLNTIRNSLIGGSGERARLARKSARERSKSEKERRSTSGSNMSSIMPVVSPDVEQPAALPKIQRSKDPAEPQQTPSSTVGSPESSNSKVKFADKEEEEENIALPTYEEIKTIFESMDKDGDGLISFAELKATRLGQAMSEEDLKKIMMKSHRTNDSNIQSLTSQRGRKGSIFGGFKNMLAGTGDTGRGKDAMAAMVGAGAEALPAKSEEEQRKFFEDLKRQSASGDKDKKEVVGTASKSVKQGAEIRSSTKAPTRPNMQRRGSFMNKIEVAAGGIGRQASASTGALQGITFEDFAEEYFAMMLNKQNEDIDDDPSIKGVEVRFENLSLTVNVGGKEMTVLNNISGTIKEKTMVALMGGSGAGKTSLLNALCGRAWYGKVTGDVYINGVKDRMENHQDILGFVPQDDIVHPDLTVYENLMYSGLFRLPKGTPLWEIDDLAYQVLTELQIDNVADSLVGDAGKRGISGGQRKRVNIGLELMARPKLLFLDEPTSGLDANSSQVALTALKKLAKRRGTTVVTVIHQPRYQIFKMFDSVTLLAVGGHVVFQGAPTINVDYFKSIGYQLPFGENPADWMLDISSGTAKPTLSTSSSLLKTAGNRRKTETLPTSAKGRIDRLITKWKVSTRISDGITGKSSNLDVALKVGFHEKVNRVGFLRQYWLFIRRLLKQRFRRFKTILLDMILVVGSAYLAANVSGPFVPIIEEDEVIAVPAEVIMNITIPGAEREEYPVPVLKSFEKANEYAMISNLLFVILVTLSALRSFGDGKLLFFREASSGYNVTAYFWAQLTLDQVFHSLQAFWTAVVSYELRTSLGPIMSYVVLYQLTAFFCTGWAYVFSMVVPRENLVMTSALFVSVCGTLLSGSLTFLKFEDIYANDGLGVLVGTMSSTRWFTEWIIVSEFKALPAQYGYTDDTLNYFEKGGYGLDDIDNARAMGNKGWYYNCWPLIGMGVALRVVAYGLIMLLDRQKCNKKALSRFGCLDWCWFLGMLGLMFVFVAVGVGCVLRAMVEDALL</sequence>